<proteinExistence type="predicted"/>
<dbReference type="EMBL" id="JACBGI020000001">
    <property type="protein sequence ID" value="MBF6056741.1"/>
    <property type="molecule type" value="Genomic_DNA"/>
</dbReference>
<organism evidence="1 2">
    <name type="scientific">Thiomicrorhabdus heinhorstiae</name>
    <dbReference type="NCBI Taxonomy" id="2748010"/>
    <lineage>
        <taxon>Bacteria</taxon>
        <taxon>Pseudomonadati</taxon>
        <taxon>Pseudomonadota</taxon>
        <taxon>Gammaproteobacteria</taxon>
        <taxon>Thiotrichales</taxon>
        <taxon>Piscirickettsiaceae</taxon>
        <taxon>Thiomicrorhabdus</taxon>
    </lineage>
</organism>
<gene>
    <name evidence="1" type="ORF">H8792_000120</name>
</gene>
<evidence type="ECO:0000313" key="1">
    <source>
        <dbReference type="EMBL" id="MBF6056741.1"/>
    </source>
</evidence>
<keyword evidence="2" id="KW-1185">Reference proteome</keyword>
<evidence type="ECO:0000313" key="2">
    <source>
        <dbReference type="Proteomes" id="UP001193680"/>
    </source>
</evidence>
<sequence>MKFLHVDSAHNNVAIIRSLQGVWQSVVAVITMAETRWFRFSGVGFSQSAKVFALCCTR</sequence>
<protein>
    <submittedName>
        <fullName evidence="1">Uncharacterized protein</fullName>
    </submittedName>
</protein>
<reference evidence="1 2" key="2">
    <citation type="submission" date="2020-11" db="EMBL/GenBank/DDBJ databases">
        <title>Sulfur oxidizing isolate from Hospital Hole Sinkhole.</title>
        <authorList>
            <person name="Scott K.M."/>
        </authorList>
    </citation>
    <scope>NUCLEOTIDE SEQUENCE [LARGE SCALE GENOMIC DNA]</scope>
    <source>
        <strain evidence="1 2">HH1</strain>
    </source>
</reference>
<dbReference type="RefSeq" id="WP_194947112.1">
    <property type="nucleotide sequence ID" value="NZ_JACBGI020000001.1"/>
</dbReference>
<accession>A0ABS0BS86</accession>
<name>A0ABS0BS86_9GAMM</name>
<dbReference type="Proteomes" id="UP001193680">
    <property type="component" value="Unassembled WGS sequence"/>
</dbReference>
<reference evidence="1 2" key="1">
    <citation type="submission" date="2020-06" db="EMBL/GenBank/DDBJ databases">
        <authorList>
            <person name="Scott K."/>
        </authorList>
    </citation>
    <scope>NUCLEOTIDE SEQUENCE [LARGE SCALE GENOMIC DNA]</scope>
    <source>
        <strain evidence="1 2">HH1</strain>
    </source>
</reference>
<comment type="caution">
    <text evidence="1">The sequence shown here is derived from an EMBL/GenBank/DDBJ whole genome shotgun (WGS) entry which is preliminary data.</text>
</comment>